<keyword evidence="2" id="KW-1185">Reference proteome</keyword>
<evidence type="ECO:0000313" key="1">
    <source>
        <dbReference type="EMBL" id="TCK16414.1"/>
    </source>
</evidence>
<dbReference type="Proteomes" id="UP000294546">
    <property type="component" value="Unassembled WGS sequence"/>
</dbReference>
<sequence>MAYRKTNHTLTLANHTLTVNGLDIEYDRDQPDLAQVIADVEGPDCNVSLVFQMRDPFQDGRTKLDLAPTEAGNDEDNAMLARALGITDLDDFENQLYRDLFAPLISFVREQFELCIERENAQQDADAEVNSTFQMAFGNGYNNRFCAVNKGFLDVTNERGDELAHFAIDDDLEQKLVTIAETYAEADVRRTVQVLALADEAKIDRELSRHGGPWLGY</sequence>
<proteinExistence type="predicted"/>
<reference evidence="1 2" key="1">
    <citation type="submission" date="2019-03" db="EMBL/GenBank/DDBJ databases">
        <title>Genomic Encyclopedia of Archaeal and Bacterial Type Strains, Phase II (KMG-II): from individual species to whole genera.</title>
        <authorList>
            <person name="Goeker M."/>
        </authorList>
    </citation>
    <scope>NUCLEOTIDE SEQUENCE [LARGE SCALE GENOMIC DNA]</scope>
    <source>
        <strain evidence="1 2">DSM 27697</strain>
    </source>
</reference>
<protein>
    <submittedName>
        <fullName evidence="1">Uncharacterized protein</fullName>
    </submittedName>
</protein>
<dbReference type="EMBL" id="SMFU01000002">
    <property type="protein sequence ID" value="TCK16414.1"/>
    <property type="molecule type" value="Genomic_DNA"/>
</dbReference>
<evidence type="ECO:0000313" key="2">
    <source>
        <dbReference type="Proteomes" id="UP000294546"/>
    </source>
</evidence>
<dbReference type="AlphaFoldDB" id="A0A4R1H421"/>
<comment type="caution">
    <text evidence="1">The sequence shown here is derived from an EMBL/GenBank/DDBJ whole genome shotgun (WGS) entry which is preliminary data.</text>
</comment>
<accession>A0A4R1H421</accession>
<name>A0A4R1H421_9GAMM</name>
<dbReference type="RefSeq" id="WP_132286039.1">
    <property type="nucleotide sequence ID" value="NZ_SMFU01000002.1"/>
</dbReference>
<gene>
    <name evidence="1" type="ORF">CLV83_0122</name>
</gene>
<organism evidence="1 2">
    <name type="scientific">Marinobacterium mangrovicola</name>
    <dbReference type="NCBI Taxonomy" id="1476959"/>
    <lineage>
        <taxon>Bacteria</taxon>
        <taxon>Pseudomonadati</taxon>
        <taxon>Pseudomonadota</taxon>
        <taxon>Gammaproteobacteria</taxon>
        <taxon>Oceanospirillales</taxon>
        <taxon>Oceanospirillaceae</taxon>
        <taxon>Marinobacterium</taxon>
    </lineage>
</organism>